<dbReference type="AlphaFoldDB" id="A0A0K2UGK8"/>
<reference evidence="1" key="1">
    <citation type="submission" date="2014-05" db="EMBL/GenBank/DDBJ databases">
        <authorList>
            <person name="Chronopoulou M."/>
        </authorList>
    </citation>
    <scope>NUCLEOTIDE SEQUENCE</scope>
    <source>
        <tissue evidence="1">Whole organism</tissue>
    </source>
</reference>
<accession>A0A0K2UGK8</accession>
<proteinExistence type="predicted"/>
<name>A0A0K2UGK8_LEPSM</name>
<organism evidence="1">
    <name type="scientific">Lepeophtheirus salmonis</name>
    <name type="common">Salmon louse</name>
    <name type="synonym">Caligus salmonis</name>
    <dbReference type="NCBI Taxonomy" id="72036"/>
    <lineage>
        <taxon>Eukaryota</taxon>
        <taxon>Metazoa</taxon>
        <taxon>Ecdysozoa</taxon>
        <taxon>Arthropoda</taxon>
        <taxon>Crustacea</taxon>
        <taxon>Multicrustacea</taxon>
        <taxon>Hexanauplia</taxon>
        <taxon>Copepoda</taxon>
        <taxon>Siphonostomatoida</taxon>
        <taxon>Caligidae</taxon>
        <taxon>Lepeophtheirus</taxon>
    </lineage>
</organism>
<feature type="non-terminal residue" evidence="1">
    <location>
        <position position="39"/>
    </location>
</feature>
<sequence length="39" mass="4575">MDDSVFEAIGVWMTDTKGILHFLREVLFTTHSLPLLFFF</sequence>
<protein>
    <submittedName>
        <fullName evidence="1">Uncharacterized protein</fullName>
    </submittedName>
</protein>
<evidence type="ECO:0000313" key="1">
    <source>
        <dbReference type="EMBL" id="CDW37344.1"/>
    </source>
</evidence>
<dbReference type="EMBL" id="HACA01019983">
    <property type="protein sequence ID" value="CDW37344.1"/>
    <property type="molecule type" value="Transcribed_RNA"/>
</dbReference>